<keyword evidence="1" id="KW-0472">Membrane</keyword>
<evidence type="ECO:0000313" key="3">
    <source>
        <dbReference type="Proteomes" id="UP000181941"/>
    </source>
</evidence>
<keyword evidence="1" id="KW-0812">Transmembrane</keyword>
<evidence type="ECO:0000256" key="1">
    <source>
        <dbReference type="SAM" id="Phobius"/>
    </source>
</evidence>
<dbReference type="InterPro" id="IPR004951">
    <property type="entry name" value="DUF268_CAE_spp"/>
</dbReference>
<dbReference type="AlphaFoldDB" id="A0A1J4U9E8"/>
<gene>
    <name evidence="2" type="ORF">AUJ23_01175</name>
</gene>
<accession>A0A1J4U9E8</accession>
<comment type="caution">
    <text evidence="2">The sequence shown here is derived from an EMBL/GenBank/DDBJ whole genome shotgun (WGS) entry which is preliminary data.</text>
</comment>
<sequence length="260" mass="30049">MINKKKIRSYIARIPFAVKIYFLVISIINFPRFVIDYWRFKKKSKNERFPSLRLRDLYPCLTDRTIDTPIEPHYTYHPAWAARVVSKIKPEFHVDISSFIHFSTIVSAFVPVKFYDYRPVKLNLSGLQSEKGDLMALPFGDSSLQSISCMHTIEHIGLGRYGDILDYDGDLKAIGELKRVVATGGSLIFVVPMSGKPRIEYNAHRLYSYDQVSSMFSDMELREFSLIPDNHKETGMIYNATKEMADLQNMGCGCFWFVKK</sequence>
<proteinExistence type="predicted"/>
<dbReference type="STRING" id="1805238.AUJ23_01175"/>
<dbReference type="Pfam" id="PF03269">
    <property type="entry name" value="DUF268"/>
    <property type="match status" value="1"/>
</dbReference>
<dbReference type="InterPro" id="IPR029063">
    <property type="entry name" value="SAM-dependent_MTases_sf"/>
</dbReference>
<keyword evidence="1" id="KW-1133">Transmembrane helix</keyword>
<organism evidence="2 3">
    <name type="scientific">Candidatus Magasanikbacteria bacterium CG1_02_32_51</name>
    <dbReference type="NCBI Taxonomy" id="1805238"/>
    <lineage>
        <taxon>Bacteria</taxon>
        <taxon>Candidatus Magasanikiibacteriota</taxon>
    </lineage>
</organism>
<reference evidence="2 3" key="1">
    <citation type="journal article" date="2016" name="Environ. Microbiol.">
        <title>Genomic resolution of a cold subsurface aquifer community provides metabolic insights for novel microbes adapted to high CO concentrations.</title>
        <authorList>
            <person name="Probst A.J."/>
            <person name="Castelle C.J."/>
            <person name="Singh A."/>
            <person name="Brown C.T."/>
            <person name="Anantharaman K."/>
            <person name="Sharon I."/>
            <person name="Hug L.A."/>
            <person name="Burstein D."/>
            <person name="Emerson J.B."/>
            <person name="Thomas B.C."/>
            <person name="Banfield J.F."/>
        </authorList>
    </citation>
    <scope>NUCLEOTIDE SEQUENCE [LARGE SCALE GENOMIC DNA]</scope>
    <source>
        <strain evidence="2">CG1_02_32_51</strain>
    </source>
</reference>
<evidence type="ECO:0000313" key="2">
    <source>
        <dbReference type="EMBL" id="OIO19915.1"/>
    </source>
</evidence>
<protein>
    <recommendedName>
        <fullName evidence="4">DUF268 domain-containing protein</fullName>
    </recommendedName>
</protein>
<name>A0A1J4U9E8_9BACT</name>
<dbReference type="Proteomes" id="UP000181941">
    <property type="component" value="Unassembled WGS sequence"/>
</dbReference>
<dbReference type="Gene3D" id="3.40.50.150">
    <property type="entry name" value="Vaccinia Virus protein VP39"/>
    <property type="match status" value="1"/>
</dbReference>
<feature type="transmembrane region" description="Helical" evidence="1">
    <location>
        <begin position="20"/>
        <end position="40"/>
    </location>
</feature>
<evidence type="ECO:0008006" key="4">
    <source>
        <dbReference type="Google" id="ProtNLM"/>
    </source>
</evidence>
<dbReference type="EMBL" id="MNVC01000014">
    <property type="protein sequence ID" value="OIO19915.1"/>
    <property type="molecule type" value="Genomic_DNA"/>
</dbReference>
<dbReference type="SUPFAM" id="SSF53335">
    <property type="entry name" value="S-adenosyl-L-methionine-dependent methyltransferases"/>
    <property type="match status" value="1"/>
</dbReference>